<dbReference type="SUPFAM" id="SSF53335">
    <property type="entry name" value="S-adenosyl-L-methionine-dependent methyltransferases"/>
    <property type="match status" value="1"/>
</dbReference>
<sequence>MFAVRKMLHQAAPEFPAVLAAGGGQAERARDLARRLQLPLLPIGAEFTAMPAGKVVLFVEPDGLALQYTGMGAPGPVRVAFEGGDMLHRRRTGGARLLGKAVGHGKKTVLHVLDATAGLGRDAFMLADIGCRVRLCERELLLAELLRDALDRAALARDPQLRAAVQSLQLFASDSTALDAGQLDGLDVIYLDPMFPQRSKSAAVKKEMAIFQALLQHTVPSDADRLLSWALQQDVARIVVKRPLRAPHLGAVLPSHSVVGKTVRFDVHVRRKLA</sequence>
<evidence type="ECO:0000256" key="1">
    <source>
        <dbReference type="HAMAP-Rule" id="MF_01523"/>
    </source>
</evidence>
<dbReference type="GO" id="GO:0008168">
    <property type="term" value="F:methyltransferase activity"/>
    <property type="evidence" value="ECO:0007669"/>
    <property type="project" value="UniProtKB-KW"/>
</dbReference>
<protein>
    <recommendedName>
        <fullName evidence="1">Ribosomal RNA small subunit methyltransferase J</fullName>
        <ecNumber evidence="1">2.1.1.242</ecNumber>
    </recommendedName>
    <alternativeName>
        <fullName evidence="1">16S rRNA m2G1516 methyltransferase</fullName>
    </alternativeName>
    <alternativeName>
        <fullName evidence="1">rRNA (guanine-N(2)-)-methyltransferase</fullName>
    </alternativeName>
</protein>
<dbReference type="InterPro" id="IPR007536">
    <property type="entry name" value="16SrRNA_methylTrfase_J"/>
</dbReference>
<comment type="similarity">
    <text evidence="1">Belongs to the methyltransferase superfamily. RsmJ family.</text>
</comment>
<dbReference type="Gene3D" id="3.40.50.150">
    <property type="entry name" value="Vaccinia Virus protein VP39"/>
    <property type="match status" value="1"/>
</dbReference>
<comment type="function">
    <text evidence="1">Specifically methylates the guanosine in position 1516 of 16S rRNA.</text>
</comment>
<proteinExistence type="inferred from homology"/>
<dbReference type="PANTHER" id="PTHR36112">
    <property type="entry name" value="RIBOSOMAL RNA SMALL SUBUNIT METHYLTRANSFERASE J"/>
    <property type="match status" value="1"/>
</dbReference>
<keyword evidence="1" id="KW-0698">rRNA processing</keyword>
<evidence type="ECO:0000313" key="2">
    <source>
        <dbReference type="EMBL" id="MCX2975789.1"/>
    </source>
</evidence>
<keyword evidence="1" id="KW-0949">S-adenosyl-L-methionine</keyword>
<name>A0ABT3T0K8_9GAMM</name>
<dbReference type="HAMAP" id="MF_01523">
    <property type="entry name" value="16SrRNA_methyltr_J"/>
    <property type="match status" value="1"/>
</dbReference>
<dbReference type="GO" id="GO:0032259">
    <property type="term" value="P:methylation"/>
    <property type="evidence" value="ECO:0007669"/>
    <property type="project" value="UniProtKB-KW"/>
</dbReference>
<feature type="binding site" evidence="1">
    <location>
        <begin position="121"/>
        <end position="122"/>
    </location>
    <ligand>
        <name>S-adenosyl-L-methionine</name>
        <dbReference type="ChEBI" id="CHEBI:59789"/>
    </ligand>
</feature>
<reference evidence="2" key="1">
    <citation type="submission" date="2019-02" db="EMBL/GenBank/DDBJ databases">
        <authorList>
            <person name="Li S.-H."/>
        </authorList>
    </citation>
    <scope>NUCLEOTIDE SEQUENCE</scope>
    <source>
        <strain evidence="2">IMCC11814</strain>
    </source>
</reference>
<keyword evidence="1 2" id="KW-0489">Methyltransferase</keyword>
<keyword evidence="3" id="KW-1185">Reference proteome</keyword>
<dbReference type="EMBL" id="SHNO01000001">
    <property type="protein sequence ID" value="MCX2975789.1"/>
    <property type="molecule type" value="Genomic_DNA"/>
</dbReference>
<feature type="binding site" evidence="1">
    <location>
        <position position="192"/>
    </location>
    <ligand>
        <name>S-adenosyl-L-methionine</name>
        <dbReference type="ChEBI" id="CHEBI:59789"/>
    </ligand>
</feature>
<dbReference type="RefSeq" id="WP_279247554.1">
    <property type="nucleotide sequence ID" value="NZ_SHNO01000001.1"/>
</dbReference>
<keyword evidence="1" id="KW-0808">Transferase</keyword>
<gene>
    <name evidence="1" type="primary">rsmJ</name>
    <name evidence="2" type="ORF">EYC82_00285</name>
</gene>
<feature type="binding site" evidence="1">
    <location>
        <begin position="137"/>
        <end position="138"/>
    </location>
    <ligand>
        <name>S-adenosyl-L-methionine</name>
        <dbReference type="ChEBI" id="CHEBI:59789"/>
    </ligand>
</feature>
<organism evidence="2 3">
    <name type="scientific">Candidatus Marimicrobium litorale</name>
    <dbReference type="NCBI Taxonomy" id="2518991"/>
    <lineage>
        <taxon>Bacteria</taxon>
        <taxon>Pseudomonadati</taxon>
        <taxon>Pseudomonadota</taxon>
        <taxon>Gammaproteobacteria</taxon>
        <taxon>Cellvibrionales</taxon>
        <taxon>Halieaceae</taxon>
        <taxon>Marimicrobium</taxon>
    </lineage>
</organism>
<comment type="caution">
    <text evidence="2">The sequence shown here is derived from an EMBL/GenBank/DDBJ whole genome shotgun (WGS) entry which is preliminary data.</text>
</comment>
<comment type="caution">
    <text evidence="1">Lacks conserved residue(s) required for the propagation of feature annotation.</text>
</comment>
<dbReference type="Proteomes" id="UP001143304">
    <property type="component" value="Unassembled WGS sequence"/>
</dbReference>
<comment type="catalytic activity">
    <reaction evidence="1">
        <text>guanosine(1516) in 16S rRNA + S-adenosyl-L-methionine = N(2)-methylguanosine(1516) in 16S rRNA + S-adenosyl-L-homocysteine + H(+)</text>
        <dbReference type="Rhea" id="RHEA:43220"/>
        <dbReference type="Rhea" id="RHEA-COMP:10412"/>
        <dbReference type="Rhea" id="RHEA-COMP:10413"/>
        <dbReference type="ChEBI" id="CHEBI:15378"/>
        <dbReference type="ChEBI" id="CHEBI:57856"/>
        <dbReference type="ChEBI" id="CHEBI:59789"/>
        <dbReference type="ChEBI" id="CHEBI:74269"/>
        <dbReference type="ChEBI" id="CHEBI:74481"/>
        <dbReference type="EC" id="2.1.1.242"/>
    </reaction>
</comment>
<dbReference type="InterPro" id="IPR029063">
    <property type="entry name" value="SAM-dependent_MTases_sf"/>
</dbReference>
<dbReference type="Pfam" id="PF04445">
    <property type="entry name" value="SAM_MT"/>
    <property type="match status" value="1"/>
</dbReference>
<dbReference type="PANTHER" id="PTHR36112:SF1">
    <property type="entry name" value="RIBOSOMAL RNA SMALL SUBUNIT METHYLTRANSFERASE J"/>
    <property type="match status" value="1"/>
</dbReference>
<comment type="subcellular location">
    <subcellularLocation>
        <location evidence="1">Cytoplasm</location>
    </subcellularLocation>
</comment>
<keyword evidence="1" id="KW-0963">Cytoplasm</keyword>
<dbReference type="EC" id="2.1.1.242" evidence="1"/>
<accession>A0ABT3T0K8</accession>
<evidence type="ECO:0000313" key="3">
    <source>
        <dbReference type="Proteomes" id="UP001143304"/>
    </source>
</evidence>